<evidence type="ECO:0000313" key="2">
    <source>
        <dbReference type="EMBL" id="KAF6322530.1"/>
    </source>
</evidence>
<dbReference type="AlphaFoldDB" id="A0A7J7VBY3"/>
<proteinExistence type="predicted"/>
<accession>A0A7J7VBY3</accession>
<evidence type="ECO:0000313" key="3">
    <source>
        <dbReference type="Proteomes" id="UP000558488"/>
    </source>
</evidence>
<feature type="region of interest" description="Disordered" evidence="1">
    <location>
        <begin position="1"/>
        <end position="83"/>
    </location>
</feature>
<gene>
    <name evidence="2" type="ORF">mPipKuh1_008528</name>
</gene>
<comment type="caution">
    <text evidence="2">The sequence shown here is derived from an EMBL/GenBank/DDBJ whole genome shotgun (WGS) entry which is preliminary data.</text>
</comment>
<organism evidence="2 3">
    <name type="scientific">Pipistrellus kuhlii</name>
    <name type="common">Kuhl's pipistrelle</name>
    <dbReference type="NCBI Taxonomy" id="59472"/>
    <lineage>
        <taxon>Eukaryota</taxon>
        <taxon>Metazoa</taxon>
        <taxon>Chordata</taxon>
        <taxon>Craniata</taxon>
        <taxon>Vertebrata</taxon>
        <taxon>Euteleostomi</taxon>
        <taxon>Mammalia</taxon>
        <taxon>Eutheria</taxon>
        <taxon>Laurasiatheria</taxon>
        <taxon>Chiroptera</taxon>
        <taxon>Yangochiroptera</taxon>
        <taxon>Vespertilionidae</taxon>
        <taxon>Pipistrellus</taxon>
    </lineage>
</organism>
<reference evidence="2 3" key="1">
    <citation type="journal article" date="2020" name="Nature">
        <title>Six reference-quality genomes reveal evolution of bat adaptations.</title>
        <authorList>
            <person name="Jebb D."/>
            <person name="Huang Z."/>
            <person name="Pippel M."/>
            <person name="Hughes G.M."/>
            <person name="Lavrichenko K."/>
            <person name="Devanna P."/>
            <person name="Winkler S."/>
            <person name="Jermiin L.S."/>
            <person name="Skirmuntt E.C."/>
            <person name="Katzourakis A."/>
            <person name="Burkitt-Gray L."/>
            <person name="Ray D.A."/>
            <person name="Sullivan K.A.M."/>
            <person name="Roscito J.G."/>
            <person name="Kirilenko B.M."/>
            <person name="Davalos L.M."/>
            <person name="Corthals A.P."/>
            <person name="Power M.L."/>
            <person name="Jones G."/>
            <person name="Ransome R.D."/>
            <person name="Dechmann D.K.N."/>
            <person name="Locatelli A.G."/>
            <person name="Puechmaille S.J."/>
            <person name="Fedrigo O."/>
            <person name="Jarvis E.D."/>
            <person name="Hiller M."/>
            <person name="Vernes S.C."/>
            <person name="Myers E.W."/>
            <person name="Teeling E.C."/>
        </authorList>
    </citation>
    <scope>NUCLEOTIDE SEQUENCE [LARGE SCALE GENOMIC DNA]</scope>
    <source>
        <strain evidence="2">MPipKuh1</strain>
        <tissue evidence="2">Flight muscle</tissue>
    </source>
</reference>
<keyword evidence="3" id="KW-1185">Reference proteome</keyword>
<evidence type="ECO:0000256" key="1">
    <source>
        <dbReference type="SAM" id="MobiDB-lite"/>
    </source>
</evidence>
<dbReference type="Proteomes" id="UP000558488">
    <property type="component" value="Unassembled WGS sequence"/>
</dbReference>
<name>A0A7J7VBY3_PIPKU</name>
<sequence length="135" mass="14180">MPLPRDSSVTGKIPESSPRNSSVLRSSGLSVCQPDSRAEGTGAQRPGHPTAGLLFVRQPPRGSLPGPGTREAPTAGAQHGSVLAGWDDSWRRFKSPDVQAIPWAAPHSLGLTQALRFLRSDWSGSSQGPPQPTAP</sequence>
<dbReference type="EMBL" id="JACAGB010000015">
    <property type="protein sequence ID" value="KAF6322530.1"/>
    <property type="molecule type" value="Genomic_DNA"/>
</dbReference>
<feature type="compositionally biased region" description="Low complexity" evidence="1">
    <location>
        <begin position="16"/>
        <end position="27"/>
    </location>
</feature>
<protein>
    <submittedName>
        <fullName evidence="2">Uncharacterized protein</fullName>
    </submittedName>
</protein>